<evidence type="ECO:0000313" key="3">
    <source>
        <dbReference type="Proteomes" id="UP000054560"/>
    </source>
</evidence>
<keyword evidence="3" id="KW-1185">Reference proteome</keyword>
<name>A0A0L0FZK0_9EUKA</name>
<feature type="region of interest" description="Disordered" evidence="1">
    <location>
        <begin position="92"/>
        <end position="112"/>
    </location>
</feature>
<evidence type="ECO:0000256" key="1">
    <source>
        <dbReference type="SAM" id="MobiDB-lite"/>
    </source>
</evidence>
<evidence type="ECO:0000313" key="2">
    <source>
        <dbReference type="EMBL" id="KNC81393.1"/>
    </source>
</evidence>
<feature type="compositionally biased region" description="Polar residues" evidence="1">
    <location>
        <begin position="94"/>
        <end position="105"/>
    </location>
</feature>
<reference evidence="2 3" key="1">
    <citation type="submission" date="2011-02" db="EMBL/GenBank/DDBJ databases">
        <title>The Genome Sequence of Sphaeroforma arctica JP610.</title>
        <authorList>
            <consortium name="The Broad Institute Genome Sequencing Platform"/>
            <person name="Russ C."/>
            <person name="Cuomo C."/>
            <person name="Young S.K."/>
            <person name="Zeng Q."/>
            <person name="Gargeya S."/>
            <person name="Alvarado L."/>
            <person name="Berlin A."/>
            <person name="Chapman S.B."/>
            <person name="Chen Z."/>
            <person name="Freedman E."/>
            <person name="Gellesch M."/>
            <person name="Goldberg J."/>
            <person name="Griggs A."/>
            <person name="Gujja S."/>
            <person name="Heilman E."/>
            <person name="Heiman D."/>
            <person name="Howarth C."/>
            <person name="Mehta T."/>
            <person name="Neiman D."/>
            <person name="Pearson M."/>
            <person name="Roberts A."/>
            <person name="Saif S."/>
            <person name="Shea T."/>
            <person name="Shenoy N."/>
            <person name="Sisk P."/>
            <person name="Stolte C."/>
            <person name="Sykes S."/>
            <person name="White J."/>
            <person name="Yandava C."/>
            <person name="Burger G."/>
            <person name="Gray M.W."/>
            <person name="Holland P.W.H."/>
            <person name="King N."/>
            <person name="Lang F.B.F."/>
            <person name="Roger A.J."/>
            <person name="Ruiz-Trillo I."/>
            <person name="Haas B."/>
            <person name="Nusbaum C."/>
            <person name="Birren B."/>
        </authorList>
    </citation>
    <scope>NUCLEOTIDE SEQUENCE [LARGE SCALE GENOMIC DNA]</scope>
    <source>
        <strain evidence="2 3">JP610</strain>
    </source>
</reference>
<sequence length="112" mass="12691">MSQQNDEVFRNMPIEEEDSGFSSSNASATIPSFISDSSSEAEEESRPDSRNARWEPARSSEVNNNRFRINRNDMARHLERFRLSVRLTSDDAWTASTKTETVPTIKSEDGST</sequence>
<feature type="region of interest" description="Disordered" evidence="1">
    <location>
        <begin position="1"/>
        <end position="68"/>
    </location>
</feature>
<gene>
    <name evidence="2" type="ORF">SARC_06280</name>
</gene>
<dbReference type="EMBL" id="KQ242037">
    <property type="protein sequence ID" value="KNC81393.1"/>
    <property type="molecule type" value="Genomic_DNA"/>
</dbReference>
<dbReference type="RefSeq" id="XP_014155295.1">
    <property type="nucleotide sequence ID" value="XM_014299820.1"/>
</dbReference>
<dbReference type="AlphaFoldDB" id="A0A0L0FZK0"/>
<dbReference type="GeneID" id="25906784"/>
<proteinExistence type="predicted"/>
<organism evidence="2 3">
    <name type="scientific">Sphaeroforma arctica JP610</name>
    <dbReference type="NCBI Taxonomy" id="667725"/>
    <lineage>
        <taxon>Eukaryota</taxon>
        <taxon>Ichthyosporea</taxon>
        <taxon>Ichthyophonida</taxon>
        <taxon>Sphaeroforma</taxon>
    </lineage>
</organism>
<accession>A0A0L0FZK0</accession>
<protein>
    <submittedName>
        <fullName evidence="2">Uncharacterized protein</fullName>
    </submittedName>
</protein>
<feature type="compositionally biased region" description="Low complexity" evidence="1">
    <location>
        <begin position="27"/>
        <end position="38"/>
    </location>
</feature>
<dbReference type="Proteomes" id="UP000054560">
    <property type="component" value="Unassembled WGS sequence"/>
</dbReference>
<feature type="compositionally biased region" description="Basic and acidic residues" evidence="1">
    <location>
        <begin position="44"/>
        <end position="58"/>
    </location>
</feature>